<protein>
    <recommendedName>
        <fullName evidence="3">histidine kinase</fullName>
        <ecNumber evidence="3">2.7.13.3</ecNumber>
    </recommendedName>
</protein>
<dbReference type="EC" id="2.7.13.3" evidence="3"/>
<dbReference type="SUPFAM" id="SSF47384">
    <property type="entry name" value="Homodimeric domain of signal transducing histidine kinase"/>
    <property type="match status" value="1"/>
</dbReference>
<dbReference type="InterPro" id="IPR003661">
    <property type="entry name" value="HisK_dim/P_dom"/>
</dbReference>
<name>A0A3Q9ICH0_9BACL</name>
<evidence type="ECO:0000256" key="1">
    <source>
        <dbReference type="ARBA" id="ARBA00000085"/>
    </source>
</evidence>
<dbReference type="CDD" id="cd00082">
    <property type="entry name" value="HisKA"/>
    <property type="match status" value="1"/>
</dbReference>
<dbReference type="FunFam" id="3.30.565.10:FF:000006">
    <property type="entry name" value="Sensor histidine kinase WalK"/>
    <property type="match status" value="1"/>
</dbReference>
<evidence type="ECO:0000256" key="4">
    <source>
        <dbReference type="ARBA" id="ARBA00022475"/>
    </source>
</evidence>
<dbReference type="InterPro" id="IPR004358">
    <property type="entry name" value="Sig_transdc_His_kin-like_C"/>
</dbReference>
<evidence type="ECO:0000313" key="17">
    <source>
        <dbReference type="Proteomes" id="UP000270678"/>
    </source>
</evidence>
<keyword evidence="11 14" id="KW-1133">Transmembrane helix</keyword>
<evidence type="ECO:0000256" key="5">
    <source>
        <dbReference type="ARBA" id="ARBA00022553"/>
    </source>
</evidence>
<dbReference type="AlphaFoldDB" id="A0A3Q9ICH0"/>
<proteinExistence type="predicted"/>
<dbReference type="Pfam" id="PF00512">
    <property type="entry name" value="HisKA"/>
    <property type="match status" value="1"/>
</dbReference>
<dbReference type="GO" id="GO:0005886">
    <property type="term" value="C:plasma membrane"/>
    <property type="evidence" value="ECO:0007669"/>
    <property type="project" value="UniProtKB-SubCell"/>
</dbReference>
<dbReference type="GO" id="GO:0005524">
    <property type="term" value="F:ATP binding"/>
    <property type="evidence" value="ECO:0007669"/>
    <property type="project" value="UniProtKB-KW"/>
</dbReference>
<keyword evidence="5" id="KW-0597">Phosphoprotein</keyword>
<keyword evidence="8" id="KW-0547">Nucleotide-binding</keyword>
<dbReference type="OrthoDB" id="9773956at2"/>
<dbReference type="SMART" id="SM00387">
    <property type="entry name" value="HATPase_c"/>
    <property type="match status" value="1"/>
</dbReference>
<evidence type="ECO:0000256" key="8">
    <source>
        <dbReference type="ARBA" id="ARBA00022741"/>
    </source>
</evidence>
<dbReference type="Gene3D" id="3.30.565.10">
    <property type="entry name" value="Histidine kinase-like ATPase, C-terminal domain"/>
    <property type="match status" value="1"/>
</dbReference>
<dbReference type="InterPro" id="IPR003594">
    <property type="entry name" value="HATPase_dom"/>
</dbReference>
<dbReference type="KEGG" id="plut:EI981_27285"/>
<evidence type="ECO:0000256" key="11">
    <source>
        <dbReference type="ARBA" id="ARBA00022989"/>
    </source>
</evidence>
<dbReference type="InterPro" id="IPR050398">
    <property type="entry name" value="HssS/ArlS-like"/>
</dbReference>
<keyword evidence="7 14" id="KW-0812">Transmembrane</keyword>
<dbReference type="Pfam" id="PF02518">
    <property type="entry name" value="HATPase_c"/>
    <property type="match status" value="1"/>
</dbReference>
<dbReference type="PANTHER" id="PTHR45528:SF1">
    <property type="entry name" value="SENSOR HISTIDINE KINASE CPXA"/>
    <property type="match status" value="1"/>
</dbReference>
<organism evidence="16 17">
    <name type="scientific">Paenibacillus lutimineralis</name>
    <dbReference type="NCBI Taxonomy" id="2707005"/>
    <lineage>
        <taxon>Bacteria</taxon>
        <taxon>Bacillati</taxon>
        <taxon>Bacillota</taxon>
        <taxon>Bacilli</taxon>
        <taxon>Bacillales</taxon>
        <taxon>Paenibacillaceae</taxon>
        <taxon>Paenibacillus</taxon>
    </lineage>
</organism>
<dbReference type="SMART" id="SM00388">
    <property type="entry name" value="HisKA"/>
    <property type="match status" value="1"/>
</dbReference>
<dbReference type="RefSeq" id="WP_127003637.1">
    <property type="nucleotide sequence ID" value="NZ_CP034346.1"/>
</dbReference>
<comment type="catalytic activity">
    <reaction evidence="1">
        <text>ATP + protein L-histidine = ADP + protein N-phospho-L-histidine.</text>
        <dbReference type="EC" id="2.7.13.3"/>
    </reaction>
</comment>
<dbReference type="InterPro" id="IPR005467">
    <property type="entry name" value="His_kinase_dom"/>
</dbReference>
<feature type="transmembrane region" description="Helical" evidence="14">
    <location>
        <begin position="42"/>
        <end position="62"/>
    </location>
</feature>
<evidence type="ECO:0000256" key="10">
    <source>
        <dbReference type="ARBA" id="ARBA00022840"/>
    </source>
</evidence>
<keyword evidence="4" id="KW-1003">Cell membrane</keyword>
<evidence type="ECO:0000256" key="13">
    <source>
        <dbReference type="ARBA" id="ARBA00023136"/>
    </source>
</evidence>
<evidence type="ECO:0000256" key="12">
    <source>
        <dbReference type="ARBA" id="ARBA00023012"/>
    </source>
</evidence>
<dbReference type="PANTHER" id="PTHR45528">
    <property type="entry name" value="SENSOR HISTIDINE KINASE CPXA"/>
    <property type="match status" value="1"/>
</dbReference>
<dbReference type="GO" id="GO:0000155">
    <property type="term" value="F:phosphorelay sensor kinase activity"/>
    <property type="evidence" value="ECO:0007669"/>
    <property type="project" value="InterPro"/>
</dbReference>
<dbReference type="CDD" id="cd00075">
    <property type="entry name" value="HATPase"/>
    <property type="match status" value="1"/>
</dbReference>
<comment type="subcellular location">
    <subcellularLocation>
        <location evidence="2">Cell membrane</location>
        <topology evidence="2">Multi-pass membrane protein</topology>
    </subcellularLocation>
</comment>
<keyword evidence="12" id="KW-0902">Two-component regulatory system</keyword>
<keyword evidence="13 14" id="KW-0472">Membrane</keyword>
<accession>A0A3Q9ICH0</accession>
<evidence type="ECO:0000259" key="15">
    <source>
        <dbReference type="PROSITE" id="PS50109"/>
    </source>
</evidence>
<evidence type="ECO:0000313" key="16">
    <source>
        <dbReference type="EMBL" id="AZS17771.1"/>
    </source>
</evidence>
<dbReference type="PRINTS" id="PR00344">
    <property type="entry name" value="BCTRLSENSOR"/>
</dbReference>
<evidence type="ECO:0000256" key="14">
    <source>
        <dbReference type="SAM" id="Phobius"/>
    </source>
</evidence>
<keyword evidence="9 16" id="KW-0418">Kinase</keyword>
<evidence type="ECO:0000256" key="2">
    <source>
        <dbReference type="ARBA" id="ARBA00004651"/>
    </source>
</evidence>
<sequence>MNRGENAGHFNKLYYSFSAAAGLLILGYAGCMMYMTGLTGRVIWLSILFICIFAVLCVLLIWGLRSKLAGIVDTLDEIIEGAIRGEERVTGYSETSISSLENKLIRYIDLSFAHEQKMEAEKNTIKQLISDISHQTKTPLSNITLYSQLLAEQAGFEGETQQWVEQISIQANKLDWLIQSLIKMSRLETGIITIHPSYSPVIGTITEAMSQAYKQAEQKGIDVTIDCASSIYAYHDQKWTGEALFNILDNAVKYSEPGSRIRISVATYELFVRVDIADSGMGIAECELTHIFKRFYRCQRTAGFEGVGIGLFLTREIISAQGGYIKVSSKLEQGATFSIFLLADS</sequence>
<dbReference type="EMBL" id="CP034346">
    <property type="protein sequence ID" value="AZS17771.1"/>
    <property type="molecule type" value="Genomic_DNA"/>
</dbReference>
<dbReference type="Proteomes" id="UP000270678">
    <property type="component" value="Chromosome"/>
</dbReference>
<evidence type="ECO:0000256" key="3">
    <source>
        <dbReference type="ARBA" id="ARBA00012438"/>
    </source>
</evidence>
<keyword evidence="10" id="KW-0067">ATP-binding</keyword>
<keyword evidence="6" id="KW-0808">Transferase</keyword>
<dbReference type="SUPFAM" id="SSF55874">
    <property type="entry name" value="ATPase domain of HSP90 chaperone/DNA topoisomerase II/histidine kinase"/>
    <property type="match status" value="1"/>
</dbReference>
<evidence type="ECO:0000256" key="6">
    <source>
        <dbReference type="ARBA" id="ARBA00022679"/>
    </source>
</evidence>
<evidence type="ECO:0000256" key="9">
    <source>
        <dbReference type="ARBA" id="ARBA00022777"/>
    </source>
</evidence>
<dbReference type="Gene3D" id="1.10.287.130">
    <property type="match status" value="1"/>
</dbReference>
<reference evidence="17" key="1">
    <citation type="submission" date="2018-12" db="EMBL/GenBank/DDBJ databases">
        <title>Complete genome sequence of Paenibacillus sp. MBLB1234.</title>
        <authorList>
            <person name="Nam Y.-D."/>
            <person name="Kang J."/>
            <person name="Chung W.-H."/>
            <person name="Park Y.S."/>
        </authorList>
    </citation>
    <scope>NUCLEOTIDE SEQUENCE [LARGE SCALE GENOMIC DNA]</scope>
    <source>
        <strain evidence="17">MBLB1234</strain>
    </source>
</reference>
<dbReference type="PROSITE" id="PS50109">
    <property type="entry name" value="HIS_KIN"/>
    <property type="match status" value="1"/>
</dbReference>
<gene>
    <name evidence="16" type="ORF">EI981_27285</name>
</gene>
<feature type="domain" description="Histidine kinase" evidence="15">
    <location>
        <begin position="131"/>
        <end position="345"/>
    </location>
</feature>
<dbReference type="InterPro" id="IPR036097">
    <property type="entry name" value="HisK_dim/P_sf"/>
</dbReference>
<feature type="transmembrane region" description="Helical" evidence="14">
    <location>
        <begin position="12"/>
        <end position="36"/>
    </location>
</feature>
<keyword evidence="17" id="KW-1185">Reference proteome</keyword>
<dbReference type="InterPro" id="IPR036890">
    <property type="entry name" value="HATPase_C_sf"/>
</dbReference>
<evidence type="ECO:0000256" key="7">
    <source>
        <dbReference type="ARBA" id="ARBA00022692"/>
    </source>
</evidence>